<keyword evidence="7" id="KW-1185">Reference proteome</keyword>
<evidence type="ECO:0000256" key="5">
    <source>
        <dbReference type="ARBA" id="ARBA00023242"/>
    </source>
</evidence>
<protein>
    <recommendedName>
        <fullName evidence="8">Aryl hydrocarbon receptor</fullName>
    </recommendedName>
</protein>
<dbReference type="EMBL" id="JAMKFB020000010">
    <property type="protein sequence ID" value="KAL0183217.1"/>
    <property type="molecule type" value="Genomic_DNA"/>
</dbReference>
<accession>A0ABD0QAH7</accession>
<evidence type="ECO:0008006" key="8">
    <source>
        <dbReference type="Google" id="ProtNLM"/>
    </source>
</evidence>
<keyword evidence="4" id="KW-0804">Transcription</keyword>
<keyword evidence="5" id="KW-0539">Nucleus</keyword>
<dbReference type="AlphaFoldDB" id="A0ABD0QAH7"/>
<dbReference type="PANTHER" id="PTHR10649">
    <property type="entry name" value="ARYL HYDROCARBON RECEPTOR"/>
    <property type="match status" value="1"/>
</dbReference>
<feature type="non-terminal residue" evidence="6">
    <location>
        <position position="1"/>
    </location>
</feature>
<dbReference type="Proteomes" id="UP001529510">
    <property type="component" value="Unassembled WGS sequence"/>
</dbReference>
<comment type="caution">
    <text evidence="6">The sequence shown here is derived from an EMBL/GenBank/DDBJ whole genome shotgun (WGS) entry which is preliminary data.</text>
</comment>
<evidence type="ECO:0000256" key="3">
    <source>
        <dbReference type="ARBA" id="ARBA00023125"/>
    </source>
</evidence>
<comment type="subcellular location">
    <subcellularLocation>
        <location evidence="1">Nucleus</location>
    </subcellularLocation>
</comment>
<evidence type="ECO:0000256" key="4">
    <source>
        <dbReference type="ARBA" id="ARBA00023163"/>
    </source>
</evidence>
<dbReference type="PANTHER" id="PTHR10649:SF17">
    <property type="entry name" value="ARYL HYDROCARBON RECEPTOR 2"/>
    <property type="match status" value="1"/>
</dbReference>
<feature type="non-terminal residue" evidence="6">
    <location>
        <position position="99"/>
    </location>
</feature>
<dbReference type="GO" id="GO:0005634">
    <property type="term" value="C:nucleus"/>
    <property type="evidence" value="ECO:0007669"/>
    <property type="project" value="UniProtKB-SubCell"/>
</dbReference>
<gene>
    <name evidence="6" type="ORF">M9458_022592</name>
</gene>
<keyword evidence="3" id="KW-0238">DNA-binding</keyword>
<keyword evidence="2" id="KW-0805">Transcription regulation</keyword>
<evidence type="ECO:0000256" key="1">
    <source>
        <dbReference type="ARBA" id="ARBA00004123"/>
    </source>
</evidence>
<sequence>GRLKYLHKQGRTTEGKASGLSQLALFAIATPVQPPAILEIRTKTLFFQSKHKLDFTPVGMDTRGKVVLGYTEQELCMRGSGYQFIHAADMMYCADKHLS</sequence>
<dbReference type="GO" id="GO:0003677">
    <property type="term" value="F:DNA binding"/>
    <property type="evidence" value="ECO:0007669"/>
    <property type="project" value="UniProtKB-KW"/>
</dbReference>
<name>A0ABD0QAH7_CIRMR</name>
<evidence type="ECO:0000256" key="2">
    <source>
        <dbReference type="ARBA" id="ARBA00023015"/>
    </source>
</evidence>
<organism evidence="6 7">
    <name type="scientific">Cirrhinus mrigala</name>
    <name type="common">Mrigala</name>
    <dbReference type="NCBI Taxonomy" id="683832"/>
    <lineage>
        <taxon>Eukaryota</taxon>
        <taxon>Metazoa</taxon>
        <taxon>Chordata</taxon>
        <taxon>Craniata</taxon>
        <taxon>Vertebrata</taxon>
        <taxon>Euteleostomi</taxon>
        <taxon>Actinopterygii</taxon>
        <taxon>Neopterygii</taxon>
        <taxon>Teleostei</taxon>
        <taxon>Ostariophysi</taxon>
        <taxon>Cypriniformes</taxon>
        <taxon>Cyprinidae</taxon>
        <taxon>Labeoninae</taxon>
        <taxon>Labeonini</taxon>
        <taxon>Cirrhinus</taxon>
    </lineage>
</organism>
<dbReference type="Gene3D" id="3.30.450.20">
    <property type="entry name" value="PAS domain"/>
    <property type="match status" value="1"/>
</dbReference>
<dbReference type="InterPro" id="IPR039091">
    <property type="entry name" value="AHR/AHRR"/>
</dbReference>
<evidence type="ECO:0000313" key="7">
    <source>
        <dbReference type="Proteomes" id="UP001529510"/>
    </source>
</evidence>
<proteinExistence type="predicted"/>
<evidence type="ECO:0000313" key="6">
    <source>
        <dbReference type="EMBL" id="KAL0183217.1"/>
    </source>
</evidence>
<reference evidence="6 7" key="1">
    <citation type="submission" date="2024-05" db="EMBL/GenBank/DDBJ databases">
        <title>Genome sequencing and assembly of Indian major carp, Cirrhinus mrigala (Hamilton, 1822).</title>
        <authorList>
            <person name="Mohindra V."/>
            <person name="Chowdhury L.M."/>
            <person name="Lal K."/>
            <person name="Jena J.K."/>
        </authorList>
    </citation>
    <scope>NUCLEOTIDE SEQUENCE [LARGE SCALE GENOMIC DNA]</scope>
    <source>
        <strain evidence="6">CM1030</strain>
        <tissue evidence="6">Blood</tissue>
    </source>
</reference>